<organism evidence="8 9">
    <name type="scientific">Pendulispora albinea</name>
    <dbReference type="NCBI Taxonomy" id="2741071"/>
    <lineage>
        <taxon>Bacteria</taxon>
        <taxon>Pseudomonadati</taxon>
        <taxon>Myxococcota</taxon>
        <taxon>Myxococcia</taxon>
        <taxon>Myxococcales</taxon>
        <taxon>Sorangiineae</taxon>
        <taxon>Pendulisporaceae</taxon>
        <taxon>Pendulispora</taxon>
    </lineage>
</organism>
<dbReference type="Gene3D" id="1.10.510.10">
    <property type="entry name" value="Transferase(Phosphotransferase) domain 1"/>
    <property type="match status" value="1"/>
</dbReference>
<evidence type="ECO:0000313" key="8">
    <source>
        <dbReference type="EMBL" id="WXB14237.1"/>
    </source>
</evidence>
<dbReference type="Proteomes" id="UP001370348">
    <property type="component" value="Chromosome"/>
</dbReference>
<keyword evidence="3 8" id="KW-0418">Kinase</keyword>
<keyword evidence="2" id="KW-0547">Nucleotide-binding</keyword>
<gene>
    <name evidence="8" type="ORF">LZC94_41230</name>
</gene>
<evidence type="ECO:0000259" key="7">
    <source>
        <dbReference type="PROSITE" id="PS50011"/>
    </source>
</evidence>
<dbReference type="PROSITE" id="PS50011">
    <property type="entry name" value="PROTEIN_KINASE_DOM"/>
    <property type="match status" value="1"/>
</dbReference>
<dbReference type="EMBL" id="CP089984">
    <property type="protein sequence ID" value="WXB14237.1"/>
    <property type="molecule type" value="Genomic_DNA"/>
</dbReference>
<feature type="compositionally biased region" description="Low complexity" evidence="5">
    <location>
        <begin position="480"/>
        <end position="507"/>
    </location>
</feature>
<feature type="domain" description="Protein kinase" evidence="7">
    <location>
        <begin position="14"/>
        <end position="286"/>
    </location>
</feature>
<dbReference type="InterPro" id="IPR000719">
    <property type="entry name" value="Prot_kinase_dom"/>
</dbReference>
<keyword evidence="4" id="KW-0067">ATP-binding</keyword>
<name>A0ABZ2LU21_9BACT</name>
<evidence type="ECO:0000256" key="4">
    <source>
        <dbReference type="ARBA" id="ARBA00022840"/>
    </source>
</evidence>
<dbReference type="CDD" id="cd14014">
    <property type="entry name" value="STKc_PknB_like"/>
    <property type="match status" value="1"/>
</dbReference>
<feature type="transmembrane region" description="Helical" evidence="6">
    <location>
        <begin position="410"/>
        <end position="431"/>
    </location>
</feature>
<dbReference type="RefSeq" id="WP_394823857.1">
    <property type="nucleotide sequence ID" value="NZ_CP089984.1"/>
</dbReference>
<evidence type="ECO:0000256" key="1">
    <source>
        <dbReference type="ARBA" id="ARBA00022679"/>
    </source>
</evidence>
<sequence>MQKLRAQDRLGGKYLLIKRIALGGMGQIWIARNEMTDAEVALKVLRADLDKRIQVEPRFRHEARLGAMLSHRNIVRIYDLVEDAQDGSLVLVMELLRGETLRRHLKKKGPLPAEEAIAIILPVLSALEHAHEMGVVHRDIKPANIFLAVDPDGHVTPKLLDFGIAKLPQGGGVLTLDGRVLGTPRYMSPEQIRSETTIDGRSDVFSVGAVLVEMLTGHSPFAAETPSASLASVLETMLDPDPSIDPRLWLVLQRALSKRAYERYAHCAEFSQALRDAIGVSDHALIANLRRSKPPPRISTTLSIHRPDDPAGVHAASLGLRQARRLETDYDDESVDEDSSDYAMDVVSSQSDSTGNTGNTGSESISGYRASSGLSSASHGVPMATGSHVQPAQAAPALHHPHVRLSRGRVLVFGAVLLTILALVFCGGIFFREAADRVTNRKPTAPAEAPTSPAVAPVTESPAVAADPGAVMNSPVRSDSTAGVTGTATAPSGGPAGSASAVPSGPAIRGPRPGTVVKKKVATQPGF</sequence>
<keyword evidence="9" id="KW-1185">Reference proteome</keyword>
<accession>A0ABZ2LU21</accession>
<dbReference type="InterPro" id="IPR008271">
    <property type="entry name" value="Ser/Thr_kinase_AS"/>
</dbReference>
<evidence type="ECO:0000313" key="9">
    <source>
        <dbReference type="Proteomes" id="UP001370348"/>
    </source>
</evidence>
<keyword evidence="6" id="KW-0812">Transmembrane</keyword>
<dbReference type="PROSITE" id="PS00108">
    <property type="entry name" value="PROTEIN_KINASE_ST"/>
    <property type="match status" value="1"/>
</dbReference>
<dbReference type="PANTHER" id="PTHR43289:SF6">
    <property type="entry name" value="SERINE_THREONINE-PROTEIN KINASE NEKL-3"/>
    <property type="match status" value="1"/>
</dbReference>
<dbReference type="Pfam" id="PF00069">
    <property type="entry name" value="Pkinase"/>
    <property type="match status" value="1"/>
</dbReference>
<dbReference type="SUPFAM" id="SSF56112">
    <property type="entry name" value="Protein kinase-like (PK-like)"/>
    <property type="match status" value="1"/>
</dbReference>
<dbReference type="SMART" id="SM00220">
    <property type="entry name" value="S_TKc"/>
    <property type="match status" value="1"/>
</dbReference>
<proteinExistence type="predicted"/>
<feature type="region of interest" description="Disordered" evidence="5">
    <location>
        <begin position="465"/>
        <end position="527"/>
    </location>
</feature>
<protein>
    <submittedName>
        <fullName evidence="8">Protein kinase</fullName>
    </submittedName>
</protein>
<feature type="compositionally biased region" description="Polar residues" evidence="5">
    <location>
        <begin position="347"/>
        <end position="365"/>
    </location>
</feature>
<evidence type="ECO:0000256" key="5">
    <source>
        <dbReference type="SAM" id="MobiDB-lite"/>
    </source>
</evidence>
<evidence type="ECO:0000256" key="2">
    <source>
        <dbReference type="ARBA" id="ARBA00022741"/>
    </source>
</evidence>
<dbReference type="GO" id="GO:0016301">
    <property type="term" value="F:kinase activity"/>
    <property type="evidence" value="ECO:0007669"/>
    <property type="project" value="UniProtKB-KW"/>
</dbReference>
<dbReference type="InterPro" id="IPR011009">
    <property type="entry name" value="Kinase-like_dom_sf"/>
</dbReference>
<evidence type="ECO:0000256" key="3">
    <source>
        <dbReference type="ARBA" id="ARBA00022777"/>
    </source>
</evidence>
<keyword evidence="6" id="KW-1133">Transmembrane helix</keyword>
<evidence type="ECO:0000256" key="6">
    <source>
        <dbReference type="SAM" id="Phobius"/>
    </source>
</evidence>
<dbReference type="PANTHER" id="PTHR43289">
    <property type="entry name" value="MITOGEN-ACTIVATED PROTEIN KINASE KINASE KINASE 20-RELATED"/>
    <property type="match status" value="1"/>
</dbReference>
<keyword evidence="6" id="KW-0472">Membrane</keyword>
<keyword evidence="1" id="KW-0808">Transferase</keyword>
<feature type="region of interest" description="Disordered" evidence="5">
    <location>
        <begin position="346"/>
        <end position="395"/>
    </location>
</feature>
<reference evidence="8 9" key="1">
    <citation type="submission" date="2021-12" db="EMBL/GenBank/DDBJ databases">
        <title>Discovery of the Pendulisporaceae a myxobacterial family with distinct sporulation behavior and unique specialized metabolism.</title>
        <authorList>
            <person name="Garcia R."/>
            <person name="Popoff A."/>
            <person name="Bader C.D."/>
            <person name="Loehr J."/>
            <person name="Walesch S."/>
            <person name="Walt C."/>
            <person name="Boldt J."/>
            <person name="Bunk B."/>
            <person name="Haeckl F.J.F.P.J."/>
            <person name="Gunesch A.P."/>
            <person name="Birkelbach J."/>
            <person name="Nuebel U."/>
            <person name="Pietschmann T."/>
            <person name="Bach T."/>
            <person name="Mueller R."/>
        </authorList>
    </citation>
    <scope>NUCLEOTIDE SEQUENCE [LARGE SCALE GENOMIC DNA]</scope>
    <source>
        <strain evidence="8 9">MSr11954</strain>
    </source>
</reference>